<accession>A0A1I1TJQ2</accession>
<dbReference type="Gene3D" id="3.40.50.150">
    <property type="entry name" value="Vaccinia Virus protein VP39"/>
    <property type="match status" value="1"/>
</dbReference>
<dbReference type="GO" id="GO:0000287">
    <property type="term" value="F:magnesium ion binding"/>
    <property type="evidence" value="ECO:0007669"/>
    <property type="project" value="UniProtKB-UniRule"/>
</dbReference>
<evidence type="ECO:0000313" key="6">
    <source>
        <dbReference type="Proteomes" id="UP000199474"/>
    </source>
</evidence>
<feature type="binding site" evidence="4">
    <location>
        <position position="156"/>
    </location>
    <ligand>
        <name>Mg(2+)</name>
        <dbReference type="ChEBI" id="CHEBI:18420"/>
    </ligand>
</feature>
<organism evidence="5 6">
    <name type="scientific">Lentibacillus persicus</name>
    <dbReference type="NCBI Taxonomy" id="640948"/>
    <lineage>
        <taxon>Bacteria</taxon>
        <taxon>Bacillati</taxon>
        <taxon>Bacillota</taxon>
        <taxon>Bacilli</taxon>
        <taxon>Bacillales</taxon>
        <taxon>Bacillaceae</taxon>
        <taxon>Lentibacillus</taxon>
    </lineage>
</organism>
<dbReference type="GO" id="GO:0016300">
    <property type="term" value="F:tRNA (uridine) methyltransferase activity"/>
    <property type="evidence" value="ECO:0007669"/>
    <property type="project" value="UniProtKB-UniRule"/>
</dbReference>
<protein>
    <recommendedName>
        <fullName evidence="4">tRNA 5-hydroxyuridine methyltransferase</fullName>
        <ecNumber evidence="4">2.1.1.-</ecNumber>
    </recommendedName>
    <alternativeName>
        <fullName evidence="4">ho5U methyltransferase</fullName>
    </alternativeName>
</protein>
<dbReference type="GO" id="GO:0008757">
    <property type="term" value="F:S-adenosylmethionine-dependent methyltransferase activity"/>
    <property type="evidence" value="ECO:0007669"/>
    <property type="project" value="TreeGrafter"/>
</dbReference>
<dbReference type="Proteomes" id="UP000199474">
    <property type="component" value="Unassembled WGS sequence"/>
</dbReference>
<dbReference type="InterPro" id="IPR043675">
    <property type="entry name" value="TrmR_methyltr"/>
</dbReference>
<name>A0A1I1TJQ2_9BACI</name>
<feature type="binding site" evidence="4">
    <location>
        <position position="129"/>
    </location>
    <ligand>
        <name>Mg(2+)</name>
        <dbReference type="ChEBI" id="CHEBI:18420"/>
    </ligand>
</feature>
<feature type="binding site" evidence="4">
    <location>
        <position position="155"/>
    </location>
    <ligand>
        <name>Mg(2+)</name>
        <dbReference type="ChEBI" id="CHEBI:18420"/>
    </ligand>
</feature>
<dbReference type="HAMAP" id="MF_02217">
    <property type="entry name" value="TrmR_methyltr"/>
    <property type="match status" value="1"/>
</dbReference>
<reference evidence="6" key="1">
    <citation type="submission" date="2016-10" db="EMBL/GenBank/DDBJ databases">
        <authorList>
            <person name="Varghese N."/>
            <person name="Submissions S."/>
        </authorList>
    </citation>
    <scope>NUCLEOTIDE SEQUENCE [LARGE SCALE GENOMIC DNA]</scope>
    <source>
        <strain evidence="6">DSM 22530</strain>
    </source>
</reference>
<dbReference type="InterPro" id="IPR050362">
    <property type="entry name" value="Cation-dep_OMT"/>
</dbReference>
<comment type="similarity">
    <text evidence="4">Belongs to the class I-like SAM-binding methyltransferase superfamily. Cation-dependent O-methyltransferase family.</text>
</comment>
<comment type="subunit">
    <text evidence="4">Homodimer.</text>
</comment>
<feature type="binding site" evidence="4">
    <location>
        <position position="82"/>
    </location>
    <ligand>
        <name>S-adenosyl-L-methionine</name>
        <dbReference type="ChEBI" id="CHEBI:59789"/>
    </ligand>
</feature>
<dbReference type="PANTHER" id="PTHR10509">
    <property type="entry name" value="O-METHYLTRANSFERASE-RELATED"/>
    <property type="match status" value="1"/>
</dbReference>
<dbReference type="CDD" id="cd02440">
    <property type="entry name" value="AdoMet_MTases"/>
    <property type="match status" value="1"/>
</dbReference>
<dbReference type="RefSeq" id="WP_090081351.1">
    <property type="nucleotide sequence ID" value="NZ_FOMR01000002.1"/>
</dbReference>
<dbReference type="SUPFAM" id="SSF53335">
    <property type="entry name" value="S-adenosyl-L-methionine-dependent methyltransferases"/>
    <property type="match status" value="1"/>
</dbReference>
<dbReference type="GO" id="GO:0008171">
    <property type="term" value="F:O-methyltransferase activity"/>
    <property type="evidence" value="ECO:0007669"/>
    <property type="project" value="InterPro"/>
</dbReference>
<evidence type="ECO:0000256" key="2">
    <source>
        <dbReference type="ARBA" id="ARBA00022679"/>
    </source>
</evidence>
<feature type="binding site" evidence="4">
    <location>
        <begin position="110"/>
        <end position="111"/>
    </location>
    <ligand>
        <name>S-adenosyl-L-methionine</name>
        <dbReference type="ChEBI" id="CHEBI:59789"/>
    </ligand>
</feature>
<dbReference type="PANTHER" id="PTHR10509:SF14">
    <property type="entry name" value="CAFFEOYL-COA O-METHYLTRANSFERASE 3-RELATED"/>
    <property type="match status" value="1"/>
</dbReference>
<dbReference type="InterPro" id="IPR002935">
    <property type="entry name" value="SAM_O-MeTrfase"/>
</dbReference>
<keyword evidence="2 4" id="KW-0808">Transferase</keyword>
<feature type="binding site" evidence="4">
    <location>
        <position position="35"/>
    </location>
    <ligand>
        <name>S-adenosyl-L-methionine</name>
        <dbReference type="ChEBI" id="CHEBI:59789"/>
    </ligand>
</feature>
<keyword evidence="4" id="KW-0479">Metal-binding</keyword>
<dbReference type="EC" id="2.1.1.-" evidence="4"/>
<keyword evidence="4" id="KW-0819">tRNA processing</keyword>
<feature type="binding site" evidence="4">
    <location>
        <position position="129"/>
    </location>
    <ligand>
        <name>S-adenosyl-L-methionine</name>
        <dbReference type="ChEBI" id="CHEBI:59789"/>
    </ligand>
</feature>
<evidence type="ECO:0000256" key="3">
    <source>
        <dbReference type="ARBA" id="ARBA00022691"/>
    </source>
</evidence>
<gene>
    <name evidence="4" type="primary">trmR</name>
    <name evidence="5" type="ORF">SAMN05216238_102227</name>
</gene>
<evidence type="ECO:0000256" key="1">
    <source>
        <dbReference type="ARBA" id="ARBA00022603"/>
    </source>
</evidence>
<dbReference type="GO" id="GO:0030488">
    <property type="term" value="P:tRNA methylation"/>
    <property type="evidence" value="ECO:0007669"/>
    <property type="project" value="UniProtKB-UniRule"/>
</dbReference>
<dbReference type="OrthoDB" id="9799672at2"/>
<dbReference type="InterPro" id="IPR029063">
    <property type="entry name" value="SAM-dependent_MTases_sf"/>
</dbReference>
<proteinExistence type="inferred from homology"/>
<dbReference type="EMBL" id="FOMR01000002">
    <property type="protein sequence ID" value="SFD56633.1"/>
    <property type="molecule type" value="Genomic_DNA"/>
</dbReference>
<dbReference type="Pfam" id="PF01596">
    <property type="entry name" value="Methyltransf_3"/>
    <property type="match status" value="1"/>
</dbReference>
<dbReference type="STRING" id="640948.SAMN05216238_102227"/>
<sequence length="219" mass="24980">MDETLSNYLKSVLPEDETWVTQLEQAAELENVPIMDPLSMNFVKQIIRLQRPNKILEIGTAIGYSALRMLEAYPQAHIVTIEKDEKRYYQAKANISRMGKQEHITALLGDAIEHLDKMQSRSFDLILIDAAKGQYRQFFERSVPLLKSNGTVLSDNVLFKGYVADESKPNPRYQKIAKKIRNYNDWLITHPTFQTTIVPVGDGIAMSIKDEGREFSSNG</sequence>
<keyword evidence="6" id="KW-1185">Reference proteome</keyword>
<dbReference type="PROSITE" id="PS51682">
    <property type="entry name" value="SAM_OMT_I"/>
    <property type="match status" value="1"/>
</dbReference>
<dbReference type="AlphaFoldDB" id="A0A1I1TJQ2"/>
<keyword evidence="1 4" id="KW-0489">Methyltransferase</keyword>
<comment type="catalytic activity">
    <reaction evidence="4">
        <text>5-hydroxyuridine(34) in tRNA + S-adenosyl-L-methionine = 5-methoxyuridine(34) in tRNA + S-adenosyl-L-homocysteine + H(+)</text>
        <dbReference type="Rhea" id="RHEA:60524"/>
        <dbReference type="Rhea" id="RHEA-COMP:13381"/>
        <dbReference type="Rhea" id="RHEA-COMP:15591"/>
        <dbReference type="ChEBI" id="CHEBI:15378"/>
        <dbReference type="ChEBI" id="CHEBI:57856"/>
        <dbReference type="ChEBI" id="CHEBI:59789"/>
        <dbReference type="ChEBI" id="CHEBI:136877"/>
        <dbReference type="ChEBI" id="CHEBI:143860"/>
    </reaction>
</comment>
<comment type="function">
    <text evidence="4">Catalyzes the methylation of 5-hydroxyuridine (ho5U) to form 5-methoxyuridine (mo5U) at position 34 in tRNAs.</text>
</comment>
<feature type="binding site" evidence="4">
    <location>
        <position position="65"/>
    </location>
    <ligand>
        <name>S-adenosyl-L-methionine</name>
        <dbReference type="ChEBI" id="CHEBI:59789"/>
    </ligand>
</feature>
<keyword evidence="3 4" id="KW-0949">S-adenosyl-L-methionine</keyword>
<keyword evidence="4" id="KW-0460">Magnesium</keyword>
<evidence type="ECO:0000313" key="5">
    <source>
        <dbReference type="EMBL" id="SFD56633.1"/>
    </source>
</evidence>
<evidence type="ECO:0000256" key="4">
    <source>
        <dbReference type="HAMAP-Rule" id="MF_02217"/>
    </source>
</evidence>